<dbReference type="SMART" id="SM00855">
    <property type="entry name" value="PGAM"/>
    <property type="match status" value="1"/>
</dbReference>
<dbReference type="RefSeq" id="WP_035964012.1">
    <property type="nucleotide sequence ID" value="NZ_JROM01000022.1"/>
</dbReference>
<sequence length="173" mass="18770">MAPHDLKHLVIMRHGEADFPRGVPDHDRPLVPRGAREAADVGRWLAEHAAPDMILVSPALRTRQTVTWVCHELGEKAPTPQLWDGLYDATDAQIIAAVNHAPETVRTLMVVAHMPEVLDTVLRLASRDSDQDAMMDAATGFPTGGTAVLEVPGDWAVLDGADARLTRFHAPGV</sequence>
<organism evidence="2 3">
    <name type="scientific">Kocuria marina</name>
    <dbReference type="NCBI Taxonomy" id="223184"/>
    <lineage>
        <taxon>Bacteria</taxon>
        <taxon>Bacillati</taxon>
        <taxon>Actinomycetota</taxon>
        <taxon>Actinomycetes</taxon>
        <taxon>Micrococcales</taxon>
        <taxon>Micrococcaceae</taxon>
        <taxon>Kocuria</taxon>
    </lineage>
</organism>
<dbReference type="STRING" id="223184.AS25_07560"/>
<dbReference type="eggNOG" id="COG2062">
    <property type="taxonomic scope" value="Bacteria"/>
</dbReference>
<keyword evidence="1" id="KW-0378">Hydrolase</keyword>
<dbReference type="SUPFAM" id="SSF53254">
    <property type="entry name" value="Phosphoglycerate mutase-like"/>
    <property type="match status" value="1"/>
</dbReference>
<dbReference type="AlphaFoldDB" id="A0A0B0DG44"/>
<accession>A0A0B0DG44</accession>
<dbReference type="PANTHER" id="PTHR20935:SF1">
    <property type="entry name" value="SLL1549 PROTEIN"/>
    <property type="match status" value="1"/>
</dbReference>
<dbReference type="GO" id="GO:0016787">
    <property type="term" value="F:hydrolase activity"/>
    <property type="evidence" value="ECO:0007669"/>
    <property type="project" value="UniProtKB-KW"/>
</dbReference>
<evidence type="ECO:0000313" key="3">
    <source>
        <dbReference type="Proteomes" id="UP000030664"/>
    </source>
</evidence>
<reference evidence="2 3" key="1">
    <citation type="submission" date="2014-09" db="EMBL/GenBank/DDBJ databases">
        <title>High-quality draft genome sequence of Kocuria marina SO9-6, an actinobacterium isolated from a copper mine.</title>
        <authorList>
            <person name="Castro D.B."/>
            <person name="Pereira L.B."/>
            <person name="Silva M.V."/>
            <person name="Silva B.P."/>
            <person name="Zanardi B.R."/>
            <person name="Carlos C."/>
            <person name="Belgini D.R."/>
            <person name="Limache E.G."/>
            <person name="Lacerda G.V."/>
            <person name="Nery M.B."/>
            <person name="Gomes M.B."/>
            <person name="Souza S."/>
            <person name="Silva T.M."/>
            <person name="Rodrigues V.D."/>
            <person name="Paulino L.C."/>
            <person name="Vicentini R."/>
            <person name="Ferraz L.F."/>
            <person name="Ottoboni L.M."/>
        </authorList>
    </citation>
    <scope>NUCLEOTIDE SEQUENCE [LARGE SCALE GENOMIC DNA]</scope>
    <source>
        <strain evidence="2 3">SO9-6</strain>
    </source>
</reference>
<dbReference type="PANTHER" id="PTHR20935">
    <property type="entry name" value="PHOSPHOGLYCERATE MUTASE-RELATED"/>
    <property type="match status" value="1"/>
</dbReference>
<proteinExistence type="predicted"/>
<gene>
    <name evidence="2" type="ORF">AS25_07560</name>
</gene>
<comment type="caution">
    <text evidence="2">The sequence shown here is derived from an EMBL/GenBank/DDBJ whole genome shotgun (WGS) entry which is preliminary data.</text>
</comment>
<dbReference type="InterPro" id="IPR051021">
    <property type="entry name" value="Mito_Ser/Thr_phosphatase"/>
</dbReference>
<dbReference type="InterPro" id="IPR013078">
    <property type="entry name" value="His_Pase_superF_clade-1"/>
</dbReference>
<evidence type="ECO:0000313" key="2">
    <source>
        <dbReference type="EMBL" id="KHE74239.1"/>
    </source>
</evidence>
<dbReference type="Pfam" id="PF00300">
    <property type="entry name" value="His_Phos_1"/>
    <property type="match status" value="1"/>
</dbReference>
<dbReference type="EMBL" id="JROM01000022">
    <property type="protein sequence ID" value="KHE74239.1"/>
    <property type="molecule type" value="Genomic_DNA"/>
</dbReference>
<evidence type="ECO:0000256" key="1">
    <source>
        <dbReference type="ARBA" id="ARBA00022801"/>
    </source>
</evidence>
<dbReference type="InterPro" id="IPR029033">
    <property type="entry name" value="His_PPase_superfam"/>
</dbReference>
<name>A0A0B0DG44_9MICC</name>
<dbReference type="Gene3D" id="3.40.50.1240">
    <property type="entry name" value="Phosphoglycerate mutase-like"/>
    <property type="match status" value="1"/>
</dbReference>
<dbReference type="CDD" id="cd07067">
    <property type="entry name" value="HP_PGM_like"/>
    <property type="match status" value="1"/>
</dbReference>
<dbReference type="Proteomes" id="UP000030664">
    <property type="component" value="Unassembled WGS sequence"/>
</dbReference>
<protein>
    <submittedName>
        <fullName evidence="2">Histidine phosphatase</fullName>
    </submittedName>
</protein>